<sequence length="264" mass="28364">MSFDPNTPNPARMYDYLLGGKDNFAVDREAVDRLVAHIPEAGSLARANRAFLQRAVRHLAAAGVRQFLDLGSGLPTQGNVHEVVRDVAPDAKVVYVDHDPVVATHAREMLEEAGRVAFVQADLRCPAELLAAPEVTGLLDLTEPVAVLLVSILHFVQDDDDPQAIVKILRDAMAPGSYLVLTHAVATLGRRQAEDGAKKVYRGSSNGGATGRTVAEIRAFFGDFELVEPGLVQAMDWRPDGRLLMGDTPPSGYLLAGAARKPLG</sequence>
<dbReference type="PIRSF" id="PIRSF017393">
    <property type="entry name" value="MTase_SAV2177"/>
    <property type="match status" value="1"/>
</dbReference>
<dbReference type="CDD" id="cd02440">
    <property type="entry name" value="AdoMet_MTases"/>
    <property type="match status" value="1"/>
</dbReference>
<dbReference type="Gene3D" id="3.40.50.150">
    <property type="entry name" value="Vaccinia Virus protein VP39"/>
    <property type="match status" value="1"/>
</dbReference>
<evidence type="ECO:0000313" key="2">
    <source>
        <dbReference type="Proteomes" id="UP000309128"/>
    </source>
</evidence>
<dbReference type="OrthoDB" id="3216820at2"/>
<evidence type="ECO:0008006" key="3">
    <source>
        <dbReference type="Google" id="ProtNLM"/>
    </source>
</evidence>
<dbReference type="Proteomes" id="UP000309128">
    <property type="component" value="Unassembled WGS sequence"/>
</dbReference>
<dbReference type="SUPFAM" id="SSF53335">
    <property type="entry name" value="S-adenosyl-L-methionine-dependent methyltransferases"/>
    <property type="match status" value="1"/>
</dbReference>
<organism evidence="1 2">
    <name type="scientific">Nonomuraea turkmeniaca</name>
    <dbReference type="NCBI Taxonomy" id="103838"/>
    <lineage>
        <taxon>Bacteria</taxon>
        <taxon>Bacillati</taxon>
        <taxon>Actinomycetota</taxon>
        <taxon>Actinomycetes</taxon>
        <taxon>Streptosporangiales</taxon>
        <taxon>Streptosporangiaceae</taxon>
        <taxon>Nonomuraea</taxon>
    </lineage>
</organism>
<protein>
    <recommendedName>
        <fullName evidence="3">SAM-dependent methyltransferase</fullName>
    </recommendedName>
</protein>
<name>A0A5S4FK40_9ACTN</name>
<dbReference type="InterPro" id="IPR006764">
    <property type="entry name" value="SAM_dep_MeTrfase_SAV2177_type"/>
</dbReference>
<dbReference type="InterPro" id="IPR029063">
    <property type="entry name" value="SAM-dependent_MTases_sf"/>
</dbReference>
<keyword evidence="2" id="KW-1185">Reference proteome</keyword>
<dbReference type="Pfam" id="PF04672">
    <property type="entry name" value="Methyltransf_19"/>
    <property type="match status" value="1"/>
</dbReference>
<dbReference type="RefSeq" id="WP_138667147.1">
    <property type="nucleotide sequence ID" value="NZ_VCKY01000050.1"/>
</dbReference>
<reference evidence="1 2" key="1">
    <citation type="submission" date="2019-05" db="EMBL/GenBank/DDBJ databases">
        <title>Draft genome sequence of Nonomuraea turkmeniaca DSM 43926.</title>
        <authorList>
            <person name="Saricaoglu S."/>
            <person name="Isik K."/>
        </authorList>
    </citation>
    <scope>NUCLEOTIDE SEQUENCE [LARGE SCALE GENOMIC DNA]</scope>
    <source>
        <strain evidence="1 2">DSM 43926</strain>
    </source>
</reference>
<comment type="caution">
    <text evidence="1">The sequence shown here is derived from an EMBL/GenBank/DDBJ whole genome shotgun (WGS) entry which is preliminary data.</text>
</comment>
<dbReference type="AlphaFoldDB" id="A0A5S4FK40"/>
<evidence type="ECO:0000313" key="1">
    <source>
        <dbReference type="EMBL" id="TMR20969.1"/>
    </source>
</evidence>
<proteinExistence type="predicted"/>
<gene>
    <name evidence="1" type="ORF">ETD86_17095</name>
</gene>
<accession>A0A5S4FK40</accession>
<dbReference type="EMBL" id="VCKY01000050">
    <property type="protein sequence ID" value="TMR20969.1"/>
    <property type="molecule type" value="Genomic_DNA"/>
</dbReference>